<feature type="region of interest" description="Disordered" evidence="1">
    <location>
        <begin position="1"/>
        <end position="26"/>
    </location>
</feature>
<evidence type="ECO:0000313" key="2">
    <source>
        <dbReference type="EMBL" id="CDM81150.1"/>
    </source>
</evidence>
<reference evidence="2" key="1">
    <citation type="journal article" date="2014" name="Science">
        <title>Structural and functional partitioning of bread wheat chromosome 3B.</title>
        <authorList>
            <person name="Choulet F."/>
            <person name="Alberti A."/>
            <person name="Theil S."/>
            <person name="Glover N."/>
            <person name="Barbe V."/>
            <person name="Daron J."/>
            <person name="Pingault L."/>
            <person name="Sourdille P."/>
            <person name="Couloux A."/>
            <person name="Paux E."/>
            <person name="Leroy P."/>
            <person name="Mangenot S."/>
            <person name="Guilhot N."/>
            <person name="Le Gouis J."/>
            <person name="Balfourier F."/>
            <person name="Alaux M."/>
            <person name="Jamilloux V."/>
            <person name="Poulain J."/>
            <person name="Durand C."/>
            <person name="Bellec A."/>
            <person name="Gaspin C."/>
            <person name="Safar J."/>
            <person name="Dolezel J."/>
            <person name="Rogers J."/>
            <person name="Vandepoele K."/>
            <person name="Aury J.M."/>
            <person name="Mayer K."/>
            <person name="Berges H."/>
            <person name="Quesneville H."/>
            <person name="Wincker P."/>
            <person name="Feuillet C."/>
        </authorList>
    </citation>
    <scope>NUCLEOTIDE SEQUENCE</scope>
</reference>
<dbReference type="PANTHER" id="PTHR33186">
    <property type="entry name" value="OS10G0136150 PROTEIN-RELATED"/>
    <property type="match status" value="1"/>
</dbReference>
<gene>
    <name evidence="2" type="ORF">TRAES_3BF146700080CFD_c1</name>
</gene>
<accession>A0A077RVH6</accession>
<name>A0A077RVH6_WHEAT</name>
<dbReference type="EMBL" id="HG670306">
    <property type="protein sequence ID" value="CDM81150.1"/>
    <property type="molecule type" value="Genomic_DNA"/>
</dbReference>
<dbReference type="ExpressionAtlas" id="A0A077RVH6">
    <property type="expression patterns" value="baseline"/>
</dbReference>
<dbReference type="PANTHER" id="PTHR33186:SF18">
    <property type="entry name" value="OS10G0136150 PROTEIN"/>
    <property type="match status" value="1"/>
</dbReference>
<sequence>MALRRSPRLHPQIPVSGEDAGVTRRRSSRLNPQIRVDRCVFVYCNPGILVGNAIYWSSQSVDAESNFLNLDELADDIIEFDLDRQSLAVIKGPPDLNHSTTHQIIQTEDGDVGIAIFSHGRFEMWQRKVSCFGGATWFLHKTVEIHTVLGIPPQVEGSVRGVKILGYDEDNGVMFLFLDYNVYMVQVMSMQSMKHYQSNYASYADDIHPFTSFYAPGDCSSLVLVLW</sequence>
<dbReference type="HOGENOM" id="CLU_017945_3_2_1"/>
<protein>
    <recommendedName>
        <fullName evidence="3">Cleavage/polyadenylation specificity factor A subunit N-terminal domain-containing protein</fullName>
    </recommendedName>
</protein>
<evidence type="ECO:0000256" key="1">
    <source>
        <dbReference type="SAM" id="MobiDB-lite"/>
    </source>
</evidence>
<evidence type="ECO:0008006" key="3">
    <source>
        <dbReference type="Google" id="ProtNLM"/>
    </source>
</evidence>
<dbReference type="AlphaFoldDB" id="A0A077RVH6"/>
<proteinExistence type="predicted"/>
<organism evidence="2">
    <name type="scientific">Triticum aestivum</name>
    <name type="common">Wheat</name>
    <dbReference type="NCBI Taxonomy" id="4565"/>
    <lineage>
        <taxon>Eukaryota</taxon>
        <taxon>Viridiplantae</taxon>
        <taxon>Streptophyta</taxon>
        <taxon>Embryophyta</taxon>
        <taxon>Tracheophyta</taxon>
        <taxon>Spermatophyta</taxon>
        <taxon>Magnoliopsida</taxon>
        <taxon>Liliopsida</taxon>
        <taxon>Poales</taxon>
        <taxon>Poaceae</taxon>
        <taxon>BOP clade</taxon>
        <taxon>Pooideae</taxon>
        <taxon>Triticodae</taxon>
        <taxon>Triticeae</taxon>
        <taxon>Triticinae</taxon>
        <taxon>Triticum</taxon>
    </lineage>
</organism>